<dbReference type="InterPro" id="IPR003834">
    <property type="entry name" value="Cyt_c_assmbl_TM_dom"/>
</dbReference>
<feature type="domain" description="Cytochrome C biogenesis protein transmembrane" evidence="8">
    <location>
        <begin position="6"/>
        <end position="215"/>
    </location>
</feature>
<evidence type="ECO:0000259" key="8">
    <source>
        <dbReference type="Pfam" id="PF02683"/>
    </source>
</evidence>
<organism evidence="9 10">
    <name type="scientific">Leadbettera azotonutricia (strain ATCC BAA-888 / DSM 13862 / ZAS-9)</name>
    <name type="common">Treponema azotonutricium</name>
    <dbReference type="NCBI Taxonomy" id="545695"/>
    <lineage>
        <taxon>Bacteria</taxon>
        <taxon>Pseudomonadati</taxon>
        <taxon>Spirochaetota</taxon>
        <taxon>Spirochaetia</taxon>
        <taxon>Spirochaetales</taxon>
        <taxon>Breznakiellaceae</taxon>
        <taxon>Leadbettera</taxon>
    </lineage>
</organism>
<dbReference type="KEGG" id="taz:TREAZ_1584"/>
<comment type="subcellular location">
    <subcellularLocation>
        <location evidence="1">Membrane</location>
        <topology evidence="1">Multi-pass membrane protein</topology>
    </subcellularLocation>
</comment>
<feature type="transmembrane region" description="Helical" evidence="7">
    <location>
        <begin position="201"/>
        <end position="221"/>
    </location>
</feature>
<feature type="transmembrane region" description="Helical" evidence="7">
    <location>
        <begin position="120"/>
        <end position="150"/>
    </location>
</feature>
<dbReference type="EMBL" id="CP001841">
    <property type="protein sequence ID" value="AEF82496.1"/>
    <property type="molecule type" value="Genomic_DNA"/>
</dbReference>
<evidence type="ECO:0000256" key="3">
    <source>
        <dbReference type="ARBA" id="ARBA00022692"/>
    </source>
</evidence>
<proteinExistence type="inferred from homology"/>
<keyword evidence="6 7" id="KW-0472">Membrane</keyword>
<dbReference type="HOGENOM" id="CLU_053225_2_1_12"/>
<dbReference type="FunCoup" id="F5YDX3">
    <property type="interactions" value="77"/>
</dbReference>
<dbReference type="InParanoid" id="F5YDX3"/>
<comment type="similarity">
    <text evidence="2">Belongs to the DsbD family.</text>
</comment>
<name>F5YDX3_LEAAZ</name>
<feature type="transmembrane region" description="Helical" evidence="7">
    <location>
        <begin position="47"/>
        <end position="76"/>
    </location>
</feature>
<feature type="transmembrane region" description="Helical" evidence="7">
    <location>
        <begin position="6"/>
        <end position="27"/>
    </location>
</feature>
<evidence type="ECO:0000256" key="1">
    <source>
        <dbReference type="ARBA" id="ARBA00004141"/>
    </source>
</evidence>
<keyword evidence="3 7" id="KW-0812">Transmembrane</keyword>
<keyword evidence="4" id="KW-0201">Cytochrome c-type biogenesis</keyword>
<dbReference type="eggNOG" id="COG0785">
    <property type="taxonomic scope" value="Bacteria"/>
</dbReference>
<keyword evidence="5 7" id="KW-1133">Transmembrane helix</keyword>
<dbReference type="GO" id="GO:0016020">
    <property type="term" value="C:membrane"/>
    <property type="evidence" value="ECO:0007669"/>
    <property type="project" value="UniProtKB-SubCell"/>
</dbReference>
<gene>
    <name evidence="9" type="ordered locus">TREAZ_1584</name>
</gene>
<evidence type="ECO:0000256" key="5">
    <source>
        <dbReference type="ARBA" id="ARBA00022989"/>
    </source>
</evidence>
<dbReference type="PANTHER" id="PTHR31272:SF4">
    <property type="entry name" value="CYTOCHROME C-TYPE BIOGENESIS PROTEIN HI_1454-RELATED"/>
    <property type="match status" value="1"/>
</dbReference>
<dbReference type="STRING" id="545695.TREAZ_1584"/>
<evidence type="ECO:0000256" key="7">
    <source>
        <dbReference type="SAM" id="Phobius"/>
    </source>
</evidence>
<evidence type="ECO:0000313" key="9">
    <source>
        <dbReference type="EMBL" id="AEF82496.1"/>
    </source>
</evidence>
<protein>
    <submittedName>
        <fullName evidence="9">C-type cytochrome biogenesis protein</fullName>
    </submittedName>
</protein>
<dbReference type="OrthoDB" id="9809733at2"/>
<sequence>MSDTLSIFLAFAAGLLSFLSPCVLPLIPSYLSILGGMSAGDSRGPHLIVGTVSFILGFSAVFVLLSILSSLFFFFIGGISQYINIVAGIIVIVLGLNVIFDFLSFLNYEKRYHSEKRPRGIIGTFLAGLAFGAGWTPCIGPILASILLLAGQQGKAGVAVLYLVVYSAGLGLPFLGVAIFFDRFLARKAWLTSRLPLIRKISGVMLILIGILILSGKFTILNRLIPSGGIL</sequence>
<reference evidence="10" key="1">
    <citation type="submission" date="2009-12" db="EMBL/GenBank/DDBJ databases">
        <title>Complete sequence of Treponema azotonutricium strain ZAS-9.</title>
        <authorList>
            <person name="Tetu S.G."/>
            <person name="Matson E."/>
            <person name="Ren Q."/>
            <person name="Seshadri R."/>
            <person name="Elbourne L."/>
            <person name="Hassan K.A."/>
            <person name="Durkin A."/>
            <person name="Radune D."/>
            <person name="Mohamoud Y."/>
            <person name="Shay R."/>
            <person name="Jin S."/>
            <person name="Zhang X."/>
            <person name="Lucey K."/>
            <person name="Ballor N.R."/>
            <person name="Ottesen E."/>
            <person name="Rosenthal R."/>
            <person name="Allen A."/>
            <person name="Leadbetter J.R."/>
            <person name="Paulsen I.T."/>
        </authorList>
    </citation>
    <scope>NUCLEOTIDE SEQUENCE [LARGE SCALE GENOMIC DNA]</scope>
    <source>
        <strain evidence="10">ATCC BAA-888 / DSM 13862 / ZAS-9</strain>
    </source>
</reference>
<evidence type="ECO:0000256" key="6">
    <source>
        <dbReference type="ARBA" id="ARBA00023136"/>
    </source>
</evidence>
<dbReference type="Proteomes" id="UP000009222">
    <property type="component" value="Chromosome"/>
</dbReference>
<feature type="transmembrane region" description="Helical" evidence="7">
    <location>
        <begin position="156"/>
        <end position="181"/>
    </location>
</feature>
<dbReference type="Pfam" id="PF02683">
    <property type="entry name" value="DsbD_TM"/>
    <property type="match status" value="1"/>
</dbReference>
<accession>F5YDX3</accession>
<dbReference type="GO" id="GO:0017004">
    <property type="term" value="P:cytochrome complex assembly"/>
    <property type="evidence" value="ECO:0007669"/>
    <property type="project" value="UniProtKB-KW"/>
</dbReference>
<dbReference type="InterPro" id="IPR051790">
    <property type="entry name" value="Cytochrome_c-biogenesis_DsbD"/>
</dbReference>
<evidence type="ECO:0000313" key="10">
    <source>
        <dbReference type="Proteomes" id="UP000009222"/>
    </source>
</evidence>
<dbReference type="RefSeq" id="WP_015710435.1">
    <property type="nucleotide sequence ID" value="NC_015577.1"/>
</dbReference>
<keyword evidence="10" id="KW-1185">Reference proteome</keyword>
<reference evidence="9 10" key="2">
    <citation type="journal article" date="2011" name="ISME J.">
        <title>RNA-seq reveals cooperative metabolic interactions between two termite-gut spirochete species in co-culture.</title>
        <authorList>
            <person name="Rosenthal A.Z."/>
            <person name="Matson E.G."/>
            <person name="Eldar A."/>
            <person name="Leadbetter J.R."/>
        </authorList>
    </citation>
    <scope>NUCLEOTIDE SEQUENCE [LARGE SCALE GENOMIC DNA]</scope>
    <source>
        <strain evidence="10">ATCC BAA-888 / DSM 13862 / ZAS-9</strain>
    </source>
</reference>
<dbReference type="AlphaFoldDB" id="F5YDX3"/>
<feature type="transmembrane region" description="Helical" evidence="7">
    <location>
        <begin position="82"/>
        <end position="108"/>
    </location>
</feature>
<dbReference type="PANTHER" id="PTHR31272">
    <property type="entry name" value="CYTOCHROME C-TYPE BIOGENESIS PROTEIN HI_1454-RELATED"/>
    <property type="match status" value="1"/>
</dbReference>
<evidence type="ECO:0000256" key="4">
    <source>
        <dbReference type="ARBA" id="ARBA00022748"/>
    </source>
</evidence>
<evidence type="ECO:0000256" key="2">
    <source>
        <dbReference type="ARBA" id="ARBA00006143"/>
    </source>
</evidence>